<dbReference type="RefSeq" id="WP_142105165.1">
    <property type="nucleotide sequence ID" value="NZ_VFPH01000002.1"/>
</dbReference>
<dbReference type="OrthoDB" id="8082651at2"/>
<gene>
    <name evidence="2" type="ORF">FB388_5738</name>
</gene>
<name>A0A543FXC6_9PSEU</name>
<evidence type="ECO:0008006" key="4">
    <source>
        <dbReference type="Google" id="ProtNLM"/>
    </source>
</evidence>
<dbReference type="Proteomes" id="UP000319818">
    <property type="component" value="Unassembled WGS sequence"/>
</dbReference>
<evidence type="ECO:0000256" key="1">
    <source>
        <dbReference type="SAM" id="Phobius"/>
    </source>
</evidence>
<keyword evidence="3" id="KW-1185">Reference proteome</keyword>
<protein>
    <recommendedName>
        <fullName evidence="4">DUF2269 domain-containing protein</fullName>
    </recommendedName>
</protein>
<organism evidence="2 3">
    <name type="scientific">Pseudonocardia cypriaca</name>
    <dbReference type="NCBI Taxonomy" id="882449"/>
    <lineage>
        <taxon>Bacteria</taxon>
        <taxon>Bacillati</taxon>
        <taxon>Actinomycetota</taxon>
        <taxon>Actinomycetes</taxon>
        <taxon>Pseudonocardiales</taxon>
        <taxon>Pseudonocardiaceae</taxon>
        <taxon>Pseudonocardia</taxon>
    </lineage>
</organism>
<reference evidence="2 3" key="1">
    <citation type="submission" date="2019-06" db="EMBL/GenBank/DDBJ databases">
        <title>Sequencing the genomes of 1000 actinobacteria strains.</title>
        <authorList>
            <person name="Klenk H.-P."/>
        </authorList>
    </citation>
    <scope>NUCLEOTIDE SEQUENCE [LARGE SCALE GENOMIC DNA]</scope>
    <source>
        <strain evidence="2 3">DSM 45511</strain>
    </source>
</reference>
<evidence type="ECO:0000313" key="3">
    <source>
        <dbReference type="Proteomes" id="UP000319818"/>
    </source>
</evidence>
<comment type="caution">
    <text evidence="2">The sequence shown here is derived from an EMBL/GenBank/DDBJ whole genome shotgun (WGS) entry which is preliminary data.</text>
</comment>
<dbReference type="AlphaFoldDB" id="A0A543FXC6"/>
<evidence type="ECO:0000313" key="2">
    <source>
        <dbReference type="EMBL" id="TQM38498.1"/>
    </source>
</evidence>
<accession>A0A543FXC6</accession>
<feature type="transmembrane region" description="Helical" evidence="1">
    <location>
        <begin position="90"/>
        <end position="112"/>
    </location>
</feature>
<keyword evidence="1" id="KW-0812">Transmembrane</keyword>
<dbReference type="EMBL" id="VFPH01000002">
    <property type="protein sequence ID" value="TQM38498.1"/>
    <property type="molecule type" value="Genomic_DNA"/>
</dbReference>
<proteinExistence type="predicted"/>
<keyword evidence="1" id="KW-1133">Transmembrane helix</keyword>
<keyword evidence="1" id="KW-0472">Membrane</keyword>
<feature type="transmembrane region" description="Helical" evidence="1">
    <location>
        <begin position="54"/>
        <end position="78"/>
    </location>
</feature>
<feature type="transmembrane region" description="Helical" evidence="1">
    <location>
        <begin position="14"/>
        <end position="34"/>
    </location>
</feature>
<feature type="transmembrane region" description="Helical" evidence="1">
    <location>
        <begin position="132"/>
        <end position="152"/>
    </location>
</feature>
<sequence length="178" mass="18456">MVNSSRLTPRWRKFLLTIHIAGSVGAFGGLVSVATLTTSTLGGADALTAYRAAYLAETAIVIPLALVALASGIALATLSRWGLFRFWWVAIKLVITAALAALASFGLAPHLHEAADLATAGAPISTAEQLELAMLPAGAAVLLLVNIALSVYKPAARLKRDKAARRPSTSAGKTALRT</sequence>